<comment type="caution">
    <text evidence="2">The sequence shown here is derived from an EMBL/GenBank/DDBJ whole genome shotgun (WGS) entry which is preliminary data.</text>
</comment>
<name>A0AAW2FR93_9HYME</name>
<evidence type="ECO:0000313" key="3">
    <source>
        <dbReference type="Proteomes" id="UP001430953"/>
    </source>
</evidence>
<gene>
    <name evidence="2" type="ORF">PUN28_009273</name>
</gene>
<feature type="region of interest" description="Disordered" evidence="1">
    <location>
        <begin position="8"/>
        <end position="35"/>
    </location>
</feature>
<keyword evidence="3" id="KW-1185">Reference proteome</keyword>
<sequence length="115" mass="13472">MKIKRFAKSAKIAGKRAINKGRSLTTRNVRSKNKKKNCRNNAIMCDRRRCEKYSFYSLETITEQAYEPTAFFVLASKNEMNARRSNREEKRMSPSCLWVVKPLSELSLRRSTGRF</sequence>
<organism evidence="2 3">
    <name type="scientific">Cardiocondyla obscurior</name>
    <dbReference type="NCBI Taxonomy" id="286306"/>
    <lineage>
        <taxon>Eukaryota</taxon>
        <taxon>Metazoa</taxon>
        <taxon>Ecdysozoa</taxon>
        <taxon>Arthropoda</taxon>
        <taxon>Hexapoda</taxon>
        <taxon>Insecta</taxon>
        <taxon>Pterygota</taxon>
        <taxon>Neoptera</taxon>
        <taxon>Endopterygota</taxon>
        <taxon>Hymenoptera</taxon>
        <taxon>Apocrita</taxon>
        <taxon>Aculeata</taxon>
        <taxon>Formicoidea</taxon>
        <taxon>Formicidae</taxon>
        <taxon>Myrmicinae</taxon>
        <taxon>Cardiocondyla</taxon>
    </lineage>
</organism>
<proteinExistence type="predicted"/>
<protein>
    <submittedName>
        <fullName evidence="2">Uncharacterized protein</fullName>
    </submittedName>
</protein>
<accession>A0AAW2FR93</accession>
<dbReference type="Proteomes" id="UP001430953">
    <property type="component" value="Unassembled WGS sequence"/>
</dbReference>
<dbReference type="AlphaFoldDB" id="A0AAW2FR93"/>
<feature type="compositionally biased region" description="Basic residues" evidence="1">
    <location>
        <begin position="8"/>
        <end position="19"/>
    </location>
</feature>
<evidence type="ECO:0000256" key="1">
    <source>
        <dbReference type="SAM" id="MobiDB-lite"/>
    </source>
</evidence>
<dbReference type="EMBL" id="JADYXP020000008">
    <property type="protein sequence ID" value="KAL0118491.1"/>
    <property type="molecule type" value="Genomic_DNA"/>
</dbReference>
<evidence type="ECO:0000313" key="2">
    <source>
        <dbReference type="EMBL" id="KAL0118491.1"/>
    </source>
</evidence>
<reference evidence="2 3" key="1">
    <citation type="submission" date="2023-03" db="EMBL/GenBank/DDBJ databases">
        <title>High recombination rates correlate with genetic variation in Cardiocondyla obscurior ants.</title>
        <authorList>
            <person name="Errbii M."/>
        </authorList>
    </citation>
    <scope>NUCLEOTIDE SEQUENCE [LARGE SCALE GENOMIC DNA]</scope>
    <source>
        <strain evidence="2">Alpha-2009</strain>
        <tissue evidence="2">Whole body</tissue>
    </source>
</reference>